<dbReference type="Pfam" id="PF10127">
    <property type="entry name" value="RlaP"/>
    <property type="match status" value="1"/>
</dbReference>
<dbReference type="PANTHER" id="PTHR34817:SF2">
    <property type="entry name" value="NUCLEOTIDYLTRANSFERASE"/>
    <property type="match status" value="1"/>
</dbReference>
<dbReference type="PANTHER" id="PTHR34817">
    <property type="entry name" value="NUCLEOTIDYLTRANSFERASE"/>
    <property type="match status" value="1"/>
</dbReference>
<proteinExistence type="predicted"/>
<keyword evidence="1" id="KW-0808">Transferase</keyword>
<dbReference type="PATRIC" id="fig|279113.9.peg.59"/>
<name>A0A127PXB6_9BURK</name>
<dbReference type="InterPro" id="IPR018775">
    <property type="entry name" value="RlaP"/>
</dbReference>
<gene>
    <name evidence="1" type="ORF">CPter91_0059</name>
</gene>
<evidence type="ECO:0000313" key="2">
    <source>
        <dbReference type="Proteomes" id="UP000074561"/>
    </source>
</evidence>
<dbReference type="EMBL" id="CP013234">
    <property type="protein sequence ID" value="AMP02458.1"/>
    <property type="molecule type" value="Genomic_DNA"/>
</dbReference>
<dbReference type="Proteomes" id="UP000074561">
    <property type="component" value="Chromosome"/>
</dbReference>
<accession>A0A127PXB6</accession>
<organism evidence="1 2">
    <name type="scientific">Collimonas pratensis</name>
    <dbReference type="NCBI Taxonomy" id="279113"/>
    <lineage>
        <taxon>Bacteria</taxon>
        <taxon>Pseudomonadati</taxon>
        <taxon>Pseudomonadota</taxon>
        <taxon>Betaproteobacteria</taxon>
        <taxon>Burkholderiales</taxon>
        <taxon>Oxalobacteraceae</taxon>
        <taxon>Collimonas</taxon>
    </lineage>
</organism>
<protein>
    <submittedName>
        <fullName evidence="1">Putative nucleotidyltransferase family protein</fullName>
    </submittedName>
</protein>
<sequence length="270" mass="30906">MHAAYDYDTAHPIDPDVRIQINATLAQVEAEHAVKILLACESGSRGWGFASPDSDYDVRFIYVHQPDWYLTVFPGRDVIELPISEVYDVSGWDLRKALGLLRNGNATLVEWLSSPVVYRADPAFLSALQAAAGQVSRPDRSFHHYLHMARKNYREHLQGEMVRLKKYLYVLRPLLACIWREQQRGAVPMRFQDLVDAIVGDLALKNAIAELLVVKRRAKESEHAPAMPLINQFIERELQRFSHDAPPQQPQQQDFSVLDRLLRDTVLAQR</sequence>
<dbReference type="OrthoDB" id="9796845at2"/>
<evidence type="ECO:0000313" key="1">
    <source>
        <dbReference type="EMBL" id="AMP02458.1"/>
    </source>
</evidence>
<dbReference type="STRING" id="279113.CPter91_0059"/>
<dbReference type="AlphaFoldDB" id="A0A127PXB6"/>
<dbReference type="KEGG" id="cpra:CPter91_0059"/>
<reference evidence="1 2" key="1">
    <citation type="submission" date="2015-11" db="EMBL/GenBank/DDBJ databases">
        <title>Exploring the genomic traits of fungus-feeding bacterial genus Collimonas.</title>
        <authorList>
            <person name="Song C."/>
            <person name="Schmidt R."/>
            <person name="de Jager V."/>
            <person name="Krzyzanowska D."/>
            <person name="Jongedijk E."/>
            <person name="Cankar K."/>
            <person name="Beekwilder J."/>
            <person name="van Veen A."/>
            <person name="de Boer W."/>
            <person name="van Veen J.A."/>
            <person name="Garbeva P."/>
        </authorList>
    </citation>
    <scope>NUCLEOTIDE SEQUENCE [LARGE SCALE GENOMIC DNA]</scope>
    <source>
        <strain evidence="1 2">Ter91</strain>
    </source>
</reference>
<dbReference type="RefSeq" id="WP_061935419.1">
    <property type="nucleotide sequence ID" value="NZ_CP013234.1"/>
</dbReference>
<dbReference type="GO" id="GO:0016740">
    <property type="term" value="F:transferase activity"/>
    <property type="evidence" value="ECO:0007669"/>
    <property type="project" value="UniProtKB-KW"/>
</dbReference>